<dbReference type="Pfam" id="PF12697">
    <property type="entry name" value="Abhydrolase_6"/>
    <property type="match status" value="1"/>
</dbReference>
<dbReference type="RefSeq" id="WP_345607678.1">
    <property type="nucleotide sequence ID" value="NZ_BAABJO010000020.1"/>
</dbReference>
<dbReference type="Gene3D" id="3.40.50.1820">
    <property type="entry name" value="alpha/beta hydrolase"/>
    <property type="match status" value="1"/>
</dbReference>
<reference evidence="4" key="1">
    <citation type="journal article" date="2019" name="Int. J. Syst. Evol. Microbiol.">
        <title>The Global Catalogue of Microorganisms (GCM) 10K type strain sequencing project: providing services to taxonomists for standard genome sequencing and annotation.</title>
        <authorList>
            <consortium name="The Broad Institute Genomics Platform"/>
            <consortium name="The Broad Institute Genome Sequencing Center for Infectious Disease"/>
            <person name="Wu L."/>
            <person name="Ma J."/>
        </authorList>
    </citation>
    <scope>NUCLEOTIDE SEQUENCE [LARGE SCALE GENOMIC DNA]</scope>
    <source>
        <strain evidence="4">JCM 18302</strain>
    </source>
</reference>
<dbReference type="Proteomes" id="UP001500804">
    <property type="component" value="Unassembled WGS sequence"/>
</dbReference>
<sequence>MSRDEERKIMSSTPVALDVLRSGSCTGTPVVLLHPVGLRAEAWTRLAALMQPRPVLVPSLRGHGSSPAAPEPWTVRDLAADVHAVLSHAGRGPANVVGLSLGGMVAQQLAIDHPGDVRSLVLIGTTGGVSPPVDDVLRERGRRALEGGMDAVVDEPIARWFPASARTGPVATRIAQWLRSNDPSCWAATWEAMAGFNVWTQLAGVDVPTLVLAGDADSSMPPEVGRALAAALPDSHLQIVAGAGHVAALEDPERFAKLIGDFLGQHGEAR</sequence>
<evidence type="ECO:0000256" key="1">
    <source>
        <dbReference type="ARBA" id="ARBA00022801"/>
    </source>
</evidence>
<protein>
    <submittedName>
        <fullName evidence="3">3-oxoadipate enol-lactonase</fullName>
    </submittedName>
</protein>
<comment type="caution">
    <text evidence="3">The sequence shown here is derived from an EMBL/GenBank/DDBJ whole genome shotgun (WGS) entry which is preliminary data.</text>
</comment>
<dbReference type="InterPro" id="IPR000073">
    <property type="entry name" value="AB_hydrolase_1"/>
</dbReference>
<name>A0ABP9NNU1_9PSEU</name>
<proteinExistence type="predicted"/>
<dbReference type="InterPro" id="IPR050266">
    <property type="entry name" value="AB_hydrolase_sf"/>
</dbReference>
<evidence type="ECO:0000313" key="4">
    <source>
        <dbReference type="Proteomes" id="UP001500804"/>
    </source>
</evidence>
<feature type="domain" description="AB hydrolase-1" evidence="2">
    <location>
        <begin position="30"/>
        <end position="257"/>
    </location>
</feature>
<keyword evidence="4" id="KW-1185">Reference proteome</keyword>
<organism evidence="3 4">
    <name type="scientific">Pseudonocardia adelaidensis</name>
    <dbReference type="NCBI Taxonomy" id="648754"/>
    <lineage>
        <taxon>Bacteria</taxon>
        <taxon>Bacillati</taxon>
        <taxon>Actinomycetota</taxon>
        <taxon>Actinomycetes</taxon>
        <taxon>Pseudonocardiales</taxon>
        <taxon>Pseudonocardiaceae</taxon>
        <taxon>Pseudonocardia</taxon>
    </lineage>
</organism>
<gene>
    <name evidence="3" type="primary">pcaD_2</name>
    <name evidence="3" type="ORF">GCM10023320_49230</name>
</gene>
<dbReference type="InterPro" id="IPR029058">
    <property type="entry name" value="AB_hydrolase_fold"/>
</dbReference>
<evidence type="ECO:0000313" key="3">
    <source>
        <dbReference type="EMBL" id="GAA5129159.1"/>
    </source>
</evidence>
<evidence type="ECO:0000259" key="2">
    <source>
        <dbReference type="Pfam" id="PF12697"/>
    </source>
</evidence>
<dbReference type="PANTHER" id="PTHR43798:SF31">
    <property type="entry name" value="AB HYDROLASE SUPERFAMILY PROTEIN YCLE"/>
    <property type="match status" value="1"/>
</dbReference>
<dbReference type="PANTHER" id="PTHR43798">
    <property type="entry name" value="MONOACYLGLYCEROL LIPASE"/>
    <property type="match status" value="1"/>
</dbReference>
<accession>A0ABP9NNU1</accession>
<dbReference type="SUPFAM" id="SSF53474">
    <property type="entry name" value="alpha/beta-Hydrolases"/>
    <property type="match status" value="1"/>
</dbReference>
<keyword evidence="1" id="KW-0378">Hydrolase</keyword>
<dbReference type="EMBL" id="BAABJO010000020">
    <property type="protein sequence ID" value="GAA5129159.1"/>
    <property type="molecule type" value="Genomic_DNA"/>
</dbReference>
<dbReference type="PRINTS" id="PR00111">
    <property type="entry name" value="ABHYDROLASE"/>
</dbReference>